<dbReference type="InterPro" id="IPR036875">
    <property type="entry name" value="Znf_CCHC_sf"/>
</dbReference>
<feature type="region of interest" description="Disordered" evidence="2">
    <location>
        <begin position="197"/>
        <end position="251"/>
    </location>
</feature>
<dbReference type="GO" id="GO:0008270">
    <property type="term" value="F:zinc ion binding"/>
    <property type="evidence" value="ECO:0007669"/>
    <property type="project" value="UniProtKB-KW"/>
</dbReference>
<reference evidence="4" key="1">
    <citation type="submission" date="2023-07" db="EMBL/GenBank/DDBJ databases">
        <title>A chromosome-level genome assembly of Lolium multiflorum.</title>
        <authorList>
            <person name="Chen Y."/>
            <person name="Copetti D."/>
            <person name="Kolliker R."/>
            <person name="Studer B."/>
        </authorList>
    </citation>
    <scope>NUCLEOTIDE SEQUENCE</scope>
    <source>
        <strain evidence="4">02402/16</strain>
        <tissue evidence="4">Leaf</tissue>
    </source>
</reference>
<dbReference type="SUPFAM" id="SSF56672">
    <property type="entry name" value="DNA/RNA polymerases"/>
    <property type="match status" value="1"/>
</dbReference>
<evidence type="ECO:0000313" key="4">
    <source>
        <dbReference type="EMBL" id="KAK1601568.1"/>
    </source>
</evidence>
<evidence type="ECO:0000256" key="1">
    <source>
        <dbReference type="PROSITE-ProRule" id="PRU00047"/>
    </source>
</evidence>
<protein>
    <recommendedName>
        <fullName evidence="3">CCHC-type domain-containing protein</fullName>
    </recommendedName>
</protein>
<organism evidence="4 5">
    <name type="scientific">Lolium multiflorum</name>
    <name type="common">Italian ryegrass</name>
    <name type="synonym">Lolium perenne subsp. multiflorum</name>
    <dbReference type="NCBI Taxonomy" id="4521"/>
    <lineage>
        <taxon>Eukaryota</taxon>
        <taxon>Viridiplantae</taxon>
        <taxon>Streptophyta</taxon>
        <taxon>Embryophyta</taxon>
        <taxon>Tracheophyta</taxon>
        <taxon>Spermatophyta</taxon>
        <taxon>Magnoliopsida</taxon>
        <taxon>Liliopsida</taxon>
        <taxon>Poales</taxon>
        <taxon>Poaceae</taxon>
        <taxon>BOP clade</taxon>
        <taxon>Pooideae</taxon>
        <taxon>Poodae</taxon>
        <taxon>Poeae</taxon>
        <taxon>Poeae Chloroplast Group 2 (Poeae type)</taxon>
        <taxon>Loliodinae</taxon>
        <taxon>Loliinae</taxon>
        <taxon>Lolium</taxon>
    </lineage>
</organism>
<dbReference type="PROSITE" id="PS50158">
    <property type="entry name" value="ZF_CCHC"/>
    <property type="match status" value="1"/>
</dbReference>
<dbReference type="SMART" id="SM00343">
    <property type="entry name" value="ZnF_C2HC"/>
    <property type="match status" value="1"/>
</dbReference>
<evidence type="ECO:0000313" key="5">
    <source>
        <dbReference type="Proteomes" id="UP001231189"/>
    </source>
</evidence>
<feature type="region of interest" description="Disordered" evidence="2">
    <location>
        <begin position="330"/>
        <end position="388"/>
    </location>
</feature>
<dbReference type="GO" id="GO:0003676">
    <property type="term" value="F:nucleic acid binding"/>
    <property type="evidence" value="ECO:0007669"/>
    <property type="project" value="InterPro"/>
</dbReference>
<accession>A0AAD8QFA2</accession>
<feature type="compositionally biased region" description="Basic and acidic residues" evidence="2">
    <location>
        <begin position="358"/>
        <end position="370"/>
    </location>
</feature>
<feature type="compositionally biased region" description="Polar residues" evidence="2">
    <location>
        <begin position="330"/>
        <end position="341"/>
    </location>
</feature>
<gene>
    <name evidence="4" type="ORF">QYE76_007828</name>
</gene>
<dbReference type="InterPro" id="IPR001878">
    <property type="entry name" value="Znf_CCHC"/>
</dbReference>
<dbReference type="SUPFAM" id="SSF57756">
    <property type="entry name" value="Retrovirus zinc finger-like domains"/>
    <property type="match status" value="1"/>
</dbReference>
<dbReference type="PANTHER" id="PTHR11439">
    <property type="entry name" value="GAG-POL-RELATED RETROTRANSPOSON"/>
    <property type="match status" value="1"/>
</dbReference>
<feature type="compositionally biased region" description="Basic and acidic residues" evidence="2">
    <location>
        <begin position="228"/>
        <end position="243"/>
    </location>
</feature>
<keyword evidence="1" id="KW-0862">Zinc</keyword>
<dbReference type="Proteomes" id="UP001231189">
    <property type="component" value="Unassembled WGS sequence"/>
</dbReference>
<feature type="domain" description="CCHC-type" evidence="3">
    <location>
        <begin position="254"/>
        <end position="267"/>
    </location>
</feature>
<dbReference type="Pfam" id="PF14223">
    <property type="entry name" value="Retrotran_gag_2"/>
    <property type="match status" value="1"/>
</dbReference>
<dbReference type="EMBL" id="JAUUTY010000395">
    <property type="protein sequence ID" value="KAK1601568.1"/>
    <property type="molecule type" value="Genomic_DNA"/>
</dbReference>
<evidence type="ECO:0000259" key="3">
    <source>
        <dbReference type="PROSITE" id="PS50158"/>
    </source>
</evidence>
<dbReference type="PANTHER" id="PTHR11439:SF467">
    <property type="entry name" value="INTEGRASE CATALYTIC DOMAIN-CONTAINING PROTEIN"/>
    <property type="match status" value="1"/>
</dbReference>
<name>A0AAD8QFA2_LOLMU</name>
<dbReference type="InterPro" id="IPR013103">
    <property type="entry name" value="RVT_2"/>
</dbReference>
<dbReference type="AlphaFoldDB" id="A0AAD8QFA2"/>
<comment type="caution">
    <text evidence="4">The sequence shown here is derived from an EMBL/GenBank/DDBJ whole genome shotgun (WGS) entry which is preliminary data.</text>
</comment>
<keyword evidence="1" id="KW-0863">Zinc-finger</keyword>
<dbReference type="InterPro" id="IPR043502">
    <property type="entry name" value="DNA/RNA_pol_sf"/>
</dbReference>
<keyword evidence="1" id="KW-0479">Metal-binding</keyword>
<evidence type="ECO:0000256" key="2">
    <source>
        <dbReference type="SAM" id="MobiDB-lite"/>
    </source>
</evidence>
<proteinExistence type="predicted"/>
<keyword evidence="5" id="KW-1185">Reference proteome</keyword>
<sequence>MRYDAVEQLTGSNFPRWKNSIELCLAFNEFDYALREDKPVAPVAGATGYDELKKTYDSKMEKWDKSNHVAMLVMNSSISPEIIGALPKKDTAKEFMEALEEQFKGSEKVYAHEIFHKLLGKYKNDGDVRGHILRMINASNKLKHLKCELSDNLLIIMILESLPEEFDQFKINYNSMKEKWTLAEISPRIVQEEERMMRQNKDQAFHVASSKRKHDGSGPSKSPKKTFKKEMPKFKGKEKEKENGQSSEPTDNVCFFCKKEGHYRKDCHEYLKWMMKKGHTTKYVETRQAVFFEDNEVNEIRKIDLEEKRVCAPSPIIQKVVLPMQRRITSNVETEPHSSGPQPDGDPETNDNANPEGEENHQSDNEEDPHNNNAPPPPSPVRRSHRERRKAISDDYITYMNEDVDDIGKVEDPTSYKEAIKSLNSSKWQIAMEDELKSMSSNDVWDLVEVPNDAKRVGSKWIYKTKYDPKGNIERFKARLVAKGFTQREGIDYNETFSPVSSKDSFRIVMALVAHFDLELHQMDVKTAFLNGDLDEDVYMTQPEGFVVEGKEHLACRLKKSIYGLKQASRQWYLKFDKIIRTFGFTENVKDNCIYVKFKGSRFTILVLYVDDILLACSDKDMLHETKNFLSSNFDMKDLGEASYVLGIEIHRDRSKGVLGLSQKAYFERVLKKFNMHKCSGSPAPVVKGDKFGTFQCPRNQIETDQMKSVPYASVVGSIMYAQVCTRPDLAFITGMLGRFQSNPGLDHWKAAKKVLRYMQETKGYMLTYRRGESGRDRYPVNDLNICFPHIPKLYRSRVARSNGKTGTSSLCSRAVQVAARGDQEDPQIVIDHKFVINTATPSLPHAGVDGIVNDP</sequence>
<dbReference type="Pfam" id="PF07727">
    <property type="entry name" value="RVT_2"/>
    <property type="match status" value="1"/>
</dbReference>